<evidence type="ECO:0000313" key="1">
    <source>
        <dbReference type="EMBL" id="CCF32154.1"/>
    </source>
</evidence>
<reference evidence="2" key="1">
    <citation type="journal article" date="2012" name="Nat. Genet.">
        <title>Lifestyle transitions in plant pathogenic Colletotrichum fungi deciphered by genome and transcriptome analyses.</title>
        <authorList>
            <person name="O'Connell R.J."/>
            <person name="Thon M.R."/>
            <person name="Hacquard S."/>
            <person name="Amyotte S.G."/>
            <person name="Kleemann J."/>
            <person name="Torres M.F."/>
            <person name="Damm U."/>
            <person name="Buiate E.A."/>
            <person name="Epstein L."/>
            <person name="Alkan N."/>
            <person name="Altmueller J."/>
            <person name="Alvarado-Balderrama L."/>
            <person name="Bauser C.A."/>
            <person name="Becker C."/>
            <person name="Birren B.W."/>
            <person name="Chen Z."/>
            <person name="Choi J."/>
            <person name="Crouch J.A."/>
            <person name="Duvick J.P."/>
            <person name="Farman M.A."/>
            <person name="Gan P."/>
            <person name="Heiman D."/>
            <person name="Henrissat B."/>
            <person name="Howard R.J."/>
            <person name="Kabbage M."/>
            <person name="Koch C."/>
            <person name="Kracher B."/>
            <person name="Kubo Y."/>
            <person name="Law A.D."/>
            <person name="Lebrun M.-H."/>
            <person name="Lee Y.-H."/>
            <person name="Miyara I."/>
            <person name="Moore N."/>
            <person name="Neumann U."/>
            <person name="Nordstroem K."/>
            <person name="Panaccione D.G."/>
            <person name="Panstruga R."/>
            <person name="Place M."/>
            <person name="Proctor R.H."/>
            <person name="Prusky D."/>
            <person name="Rech G."/>
            <person name="Reinhardt R."/>
            <person name="Rollins J.A."/>
            <person name="Rounsley S."/>
            <person name="Schardl C.L."/>
            <person name="Schwartz D.C."/>
            <person name="Shenoy N."/>
            <person name="Shirasu K."/>
            <person name="Sikhakolli U.R."/>
            <person name="Stueber K."/>
            <person name="Sukno S.A."/>
            <person name="Sweigard J.A."/>
            <person name="Takano Y."/>
            <person name="Takahara H."/>
            <person name="Trail F."/>
            <person name="van der Does H.C."/>
            <person name="Voll L.M."/>
            <person name="Will I."/>
            <person name="Young S."/>
            <person name="Zeng Q."/>
            <person name="Zhang J."/>
            <person name="Zhou S."/>
            <person name="Dickman M.B."/>
            <person name="Schulze-Lefert P."/>
            <person name="Ver Loren van Themaat E."/>
            <person name="Ma L.-J."/>
            <person name="Vaillancourt L.J."/>
        </authorList>
    </citation>
    <scope>NUCLEOTIDE SEQUENCE [LARGE SCALE GENOMIC DNA]</scope>
    <source>
        <strain evidence="2">IMI 349063</strain>
    </source>
</reference>
<sequence length="70" mass="8142">NVCFPRLQNHRCLDRTTVLWRRSRQWYQRQGGKRGRHAAVCQSQANQGRVLPTDGVPVPQQQVREAVLAY</sequence>
<protein>
    <submittedName>
        <fullName evidence="1">Uncharacterized protein</fullName>
    </submittedName>
</protein>
<dbReference type="HOGENOM" id="CLU_2764690_0_0_1"/>
<organism evidence="1 2">
    <name type="scientific">Colletotrichum higginsianum (strain IMI 349063)</name>
    <name type="common">Crucifer anthracnose fungus</name>
    <dbReference type="NCBI Taxonomy" id="759273"/>
    <lineage>
        <taxon>Eukaryota</taxon>
        <taxon>Fungi</taxon>
        <taxon>Dikarya</taxon>
        <taxon>Ascomycota</taxon>
        <taxon>Pezizomycotina</taxon>
        <taxon>Sordariomycetes</taxon>
        <taxon>Hypocreomycetidae</taxon>
        <taxon>Glomerellales</taxon>
        <taxon>Glomerellaceae</taxon>
        <taxon>Colletotrichum</taxon>
        <taxon>Colletotrichum destructivum species complex</taxon>
    </lineage>
</organism>
<dbReference type="AlphaFoldDB" id="H1UW03"/>
<gene>
    <name evidence="1" type="ORF">CH063_04593</name>
</gene>
<proteinExistence type="predicted"/>
<accession>H1UW03</accession>
<dbReference type="Proteomes" id="UP000007174">
    <property type="component" value="Unassembled WGS sequence"/>
</dbReference>
<evidence type="ECO:0000313" key="2">
    <source>
        <dbReference type="Proteomes" id="UP000007174"/>
    </source>
</evidence>
<name>H1UW03_COLHI</name>
<dbReference type="EMBL" id="CACQ02000338">
    <property type="protein sequence ID" value="CCF32154.1"/>
    <property type="molecule type" value="Genomic_DNA"/>
</dbReference>
<feature type="non-terminal residue" evidence="1">
    <location>
        <position position="1"/>
    </location>
</feature>